<keyword evidence="3" id="KW-0496">Mitochondrion</keyword>
<dbReference type="PRINTS" id="PR00315">
    <property type="entry name" value="ELONGATNFCT"/>
</dbReference>
<dbReference type="Pfam" id="PF22042">
    <property type="entry name" value="EF-G_D2"/>
    <property type="match status" value="1"/>
</dbReference>
<evidence type="ECO:0000256" key="2">
    <source>
        <dbReference type="ARBA" id="ARBA00022917"/>
    </source>
</evidence>
<dbReference type="PROSITE" id="PS00301">
    <property type="entry name" value="G_TR_1"/>
    <property type="match status" value="1"/>
</dbReference>
<dbReference type="GO" id="GO:0003924">
    <property type="term" value="F:GTPase activity"/>
    <property type="evidence" value="ECO:0007669"/>
    <property type="project" value="InterPro"/>
</dbReference>
<dbReference type="Proteomes" id="UP001383192">
    <property type="component" value="Unassembled WGS sequence"/>
</dbReference>
<feature type="domain" description="Tr-type G" evidence="5">
    <location>
        <begin position="29"/>
        <end position="331"/>
    </location>
</feature>
<dbReference type="CDD" id="cd01514">
    <property type="entry name" value="Elongation_Factor_C"/>
    <property type="match status" value="1"/>
</dbReference>
<dbReference type="Pfam" id="PF14492">
    <property type="entry name" value="EFG_III"/>
    <property type="match status" value="1"/>
</dbReference>
<evidence type="ECO:0000259" key="5">
    <source>
        <dbReference type="PROSITE" id="PS51722"/>
    </source>
</evidence>
<dbReference type="GO" id="GO:0032543">
    <property type="term" value="P:mitochondrial translation"/>
    <property type="evidence" value="ECO:0007669"/>
    <property type="project" value="TreeGrafter"/>
</dbReference>
<comment type="caution">
    <text evidence="6">The sequence shown here is derived from an EMBL/GenBank/DDBJ whole genome shotgun (WGS) entry which is preliminary data.</text>
</comment>
<dbReference type="FunFam" id="3.40.50.300:FF:000514">
    <property type="entry name" value="Ribosome-releasing factor 2, mitochondrial"/>
    <property type="match status" value="1"/>
</dbReference>
<dbReference type="GO" id="GO:0005525">
    <property type="term" value="F:GTP binding"/>
    <property type="evidence" value="ECO:0007669"/>
    <property type="project" value="UniProtKB-KW"/>
</dbReference>
<evidence type="ECO:0000256" key="1">
    <source>
        <dbReference type="ARBA" id="ARBA00022741"/>
    </source>
</evidence>
<reference evidence="6 7" key="1">
    <citation type="submission" date="2024-01" db="EMBL/GenBank/DDBJ databases">
        <title>A draft genome for a cacao thread blight-causing isolate of Paramarasmius palmivorus.</title>
        <authorList>
            <person name="Baruah I.K."/>
            <person name="Bukari Y."/>
            <person name="Amoako-Attah I."/>
            <person name="Meinhardt L.W."/>
            <person name="Bailey B.A."/>
            <person name="Cohen S.P."/>
        </authorList>
    </citation>
    <scope>NUCLEOTIDE SEQUENCE [LARGE SCALE GENOMIC DNA]</scope>
    <source>
        <strain evidence="6 7">GH-12</strain>
    </source>
</reference>
<organism evidence="6 7">
    <name type="scientific">Paramarasmius palmivorus</name>
    <dbReference type="NCBI Taxonomy" id="297713"/>
    <lineage>
        <taxon>Eukaryota</taxon>
        <taxon>Fungi</taxon>
        <taxon>Dikarya</taxon>
        <taxon>Basidiomycota</taxon>
        <taxon>Agaricomycotina</taxon>
        <taxon>Agaricomycetes</taxon>
        <taxon>Agaricomycetidae</taxon>
        <taxon>Agaricales</taxon>
        <taxon>Marasmiineae</taxon>
        <taxon>Marasmiaceae</taxon>
        <taxon>Paramarasmius</taxon>
    </lineage>
</organism>
<dbReference type="InterPro" id="IPR053905">
    <property type="entry name" value="EF-G-like_DII"/>
</dbReference>
<dbReference type="InterPro" id="IPR041095">
    <property type="entry name" value="EFG_II"/>
</dbReference>
<dbReference type="NCBIfam" id="TIGR00231">
    <property type="entry name" value="small_GTP"/>
    <property type="match status" value="1"/>
</dbReference>
<dbReference type="SUPFAM" id="SSF50447">
    <property type="entry name" value="Translation proteins"/>
    <property type="match status" value="1"/>
</dbReference>
<dbReference type="InterPro" id="IPR009000">
    <property type="entry name" value="Transl_B-barrel_sf"/>
</dbReference>
<evidence type="ECO:0000256" key="3">
    <source>
        <dbReference type="ARBA" id="ARBA00023128"/>
    </source>
</evidence>
<keyword evidence="7" id="KW-1185">Reference proteome</keyword>
<dbReference type="InterPro" id="IPR000795">
    <property type="entry name" value="T_Tr_GTP-bd_dom"/>
</dbReference>
<dbReference type="PANTHER" id="PTHR43261">
    <property type="entry name" value="TRANSLATION ELONGATION FACTOR G-RELATED"/>
    <property type="match status" value="1"/>
</dbReference>
<dbReference type="GO" id="GO:0005759">
    <property type="term" value="C:mitochondrial matrix"/>
    <property type="evidence" value="ECO:0007669"/>
    <property type="project" value="UniProtKB-ARBA"/>
</dbReference>
<gene>
    <name evidence="6" type="primary">MEF2</name>
    <name evidence="6" type="ORF">VNI00_001308</name>
</gene>
<sequence>MQRACLRLQKRLLSKRTFATAAAASHDPSKIRNMALVAHIDSGKTTLTESILLTSHYLSHSGSVDTGSTTTDFLPAERERGITIQSASIPVKWKDWTFNLIDTPGHADFGMEVESASRIVDGAVVLIDSVEGVEAQTKGVWKQLDRYGVATRLVFLNKLDRTGASFRSSIASLLAHRMHPNPLPITLPVASFEPADYNHAEPGIHGLVDILKWEIWRWDEHNNAKREALPRDVHSIKDVLPSNHPMVSHLPAARTQLLENLSMFSEDLMETLLSSSSDGAYLDIDSSRILPHLRKASLENNVLPVVCGSAIRHVGTDILMDYVGELFASPLDVPHEQAKNAPLRLLAWKVSWDKRKGWMTFVRVYSGTLKRQSSLLNVNSGAKEKVNKLLLLYASEAQEVDELPFGSVGVILGLKYTRTGDTLVAPGTPASSRSAMSDIVPPPAVISASIIPNSHADHFPVQEALESLSRTDPSVRVDTQEGQLLIHGLGALHLEIVEGRLRDEFSARFEIGKRRVNYRESLSPSATIKPSDQFADAVDIAGVSTFVGLDIRALREDEEGHPLWDGNVVVDQRGNTILPPERPSGSPESFIAAGIASTLSSSPNSSLPMSGIHITVDKYTSLDSSAWTILTGAAAKILRNKLQEVGLGPVMEPYFLFKVSVTEEHLGKVMKDLTEHGAELQDLGDGATGTEELGGYPEDGLYMPPGWLSPSGDGTHTLKGSSGSSRIKRSIHAIAPLSRMLDYNTRLRAVSGGHGQFEMSNAGFRIVSQARRMEILREIGRA</sequence>
<dbReference type="Gene3D" id="2.40.30.10">
    <property type="entry name" value="Translation factors"/>
    <property type="match status" value="1"/>
</dbReference>
<dbReference type="InterPro" id="IPR035647">
    <property type="entry name" value="EFG_III/V"/>
</dbReference>
<dbReference type="InterPro" id="IPR005225">
    <property type="entry name" value="Small_GTP-bd"/>
</dbReference>
<keyword evidence="1" id="KW-0547">Nucleotide-binding</keyword>
<protein>
    <submittedName>
        <fullName evidence="6">Ribosome-releasing factor 2, mitochondrial</fullName>
    </submittedName>
</protein>
<evidence type="ECO:0000256" key="4">
    <source>
        <dbReference type="ARBA" id="ARBA00023134"/>
    </source>
</evidence>
<dbReference type="InterPro" id="IPR027417">
    <property type="entry name" value="P-loop_NTPase"/>
</dbReference>
<name>A0AAW0E8V6_9AGAR</name>
<dbReference type="PANTHER" id="PTHR43261:SF1">
    <property type="entry name" value="RIBOSOME-RELEASING FACTOR 2, MITOCHONDRIAL"/>
    <property type="match status" value="1"/>
</dbReference>
<dbReference type="SUPFAM" id="SSF52540">
    <property type="entry name" value="P-loop containing nucleoside triphosphate hydrolases"/>
    <property type="match status" value="1"/>
</dbReference>
<dbReference type="GO" id="GO:0032790">
    <property type="term" value="P:ribosome disassembly"/>
    <property type="evidence" value="ECO:0007669"/>
    <property type="project" value="TreeGrafter"/>
</dbReference>
<evidence type="ECO:0000313" key="7">
    <source>
        <dbReference type="Proteomes" id="UP001383192"/>
    </source>
</evidence>
<dbReference type="Pfam" id="PF00009">
    <property type="entry name" value="GTP_EFTU"/>
    <property type="match status" value="1"/>
</dbReference>
<accession>A0AAW0E8V6</accession>
<dbReference type="SUPFAM" id="SSF54980">
    <property type="entry name" value="EF-G C-terminal domain-like"/>
    <property type="match status" value="2"/>
</dbReference>
<dbReference type="Gene3D" id="3.30.70.240">
    <property type="match status" value="1"/>
</dbReference>
<keyword evidence="2" id="KW-0648">Protein biosynthesis</keyword>
<dbReference type="EMBL" id="JAYKXP010000003">
    <property type="protein sequence ID" value="KAK7060542.1"/>
    <property type="molecule type" value="Genomic_DNA"/>
</dbReference>
<dbReference type="Gene3D" id="3.30.70.870">
    <property type="entry name" value="Elongation Factor G (Translational Gtpase), domain 3"/>
    <property type="match status" value="1"/>
</dbReference>
<dbReference type="Gene3D" id="3.40.50.300">
    <property type="entry name" value="P-loop containing nucleotide triphosphate hydrolases"/>
    <property type="match status" value="1"/>
</dbReference>
<keyword evidence="4" id="KW-0342">GTP-binding</keyword>
<evidence type="ECO:0000313" key="6">
    <source>
        <dbReference type="EMBL" id="KAK7060542.1"/>
    </source>
</evidence>
<dbReference type="InterPro" id="IPR031157">
    <property type="entry name" value="G_TR_CS"/>
</dbReference>
<dbReference type="AlphaFoldDB" id="A0AAW0E8V6"/>
<proteinExistence type="predicted"/>
<dbReference type="PROSITE" id="PS51722">
    <property type="entry name" value="G_TR_2"/>
    <property type="match status" value="1"/>
</dbReference>